<evidence type="ECO:0000313" key="3">
    <source>
        <dbReference type="Proteomes" id="UP001152320"/>
    </source>
</evidence>
<sequence length="54" mass="6138">METHPSISPLLNCGTIFPPIFDSLLHLIHLNLVTFLQCFHVILNSFVLIFGLFN</sequence>
<reference evidence="2" key="1">
    <citation type="submission" date="2021-10" db="EMBL/GenBank/DDBJ databases">
        <title>Tropical sea cucumber genome reveals ecological adaptation and Cuvierian tubules defense mechanism.</title>
        <authorList>
            <person name="Chen T."/>
        </authorList>
    </citation>
    <scope>NUCLEOTIDE SEQUENCE</scope>
    <source>
        <strain evidence="2">Nanhai2018</strain>
        <tissue evidence="2">Muscle</tissue>
    </source>
</reference>
<dbReference type="EMBL" id="JAIZAY010000023">
    <property type="protein sequence ID" value="KAJ8019597.1"/>
    <property type="molecule type" value="Genomic_DNA"/>
</dbReference>
<comment type="caution">
    <text evidence="2">The sequence shown here is derived from an EMBL/GenBank/DDBJ whole genome shotgun (WGS) entry which is preliminary data.</text>
</comment>
<keyword evidence="1" id="KW-0812">Transmembrane</keyword>
<accession>A0A9Q0YBB2</accession>
<keyword evidence="1" id="KW-1133">Transmembrane helix</keyword>
<organism evidence="2 3">
    <name type="scientific">Holothuria leucospilota</name>
    <name type="common">Black long sea cucumber</name>
    <name type="synonym">Mertensiothuria leucospilota</name>
    <dbReference type="NCBI Taxonomy" id="206669"/>
    <lineage>
        <taxon>Eukaryota</taxon>
        <taxon>Metazoa</taxon>
        <taxon>Echinodermata</taxon>
        <taxon>Eleutherozoa</taxon>
        <taxon>Echinozoa</taxon>
        <taxon>Holothuroidea</taxon>
        <taxon>Aspidochirotacea</taxon>
        <taxon>Aspidochirotida</taxon>
        <taxon>Holothuriidae</taxon>
        <taxon>Holothuria</taxon>
    </lineage>
</organism>
<evidence type="ECO:0000256" key="1">
    <source>
        <dbReference type="SAM" id="Phobius"/>
    </source>
</evidence>
<evidence type="ECO:0000313" key="2">
    <source>
        <dbReference type="EMBL" id="KAJ8019597.1"/>
    </source>
</evidence>
<proteinExistence type="predicted"/>
<dbReference type="Proteomes" id="UP001152320">
    <property type="component" value="Chromosome 23"/>
</dbReference>
<gene>
    <name evidence="2" type="ORF">HOLleu_41247</name>
</gene>
<name>A0A9Q0YBB2_HOLLE</name>
<keyword evidence="1" id="KW-0472">Membrane</keyword>
<dbReference type="AlphaFoldDB" id="A0A9Q0YBB2"/>
<feature type="transmembrane region" description="Helical" evidence="1">
    <location>
        <begin position="28"/>
        <end position="53"/>
    </location>
</feature>
<keyword evidence="3" id="KW-1185">Reference proteome</keyword>
<protein>
    <submittedName>
        <fullName evidence="2">Uncharacterized protein</fullName>
    </submittedName>
</protein>